<organism evidence="2 3">
    <name type="scientific">Acanthopleuribacter pedis</name>
    <dbReference type="NCBI Taxonomy" id="442870"/>
    <lineage>
        <taxon>Bacteria</taxon>
        <taxon>Pseudomonadati</taxon>
        <taxon>Acidobacteriota</taxon>
        <taxon>Holophagae</taxon>
        <taxon>Acanthopleuribacterales</taxon>
        <taxon>Acanthopleuribacteraceae</taxon>
        <taxon>Acanthopleuribacter</taxon>
    </lineage>
</organism>
<evidence type="ECO:0000313" key="2">
    <source>
        <dbReference type="EMBL" id="MBO1322820.1"/>
    </source>
</evidence>
<dbReference type="Proteomes" id="UP000664417">
    <property type="component" value="Unassembled WGS sequence"/>
</dbReference>
<proteinExistence type="predicted"/>
<feature type="binding site" evidence="1">
    <location>
        <position position="164"/>
    </location>
    <ligand>
        <name>a divalent metal cation</name>
        <dbReference type="ChEBI" id="CHEBI:60240"/>
        <label>2</label>
    </ligand>
</feature>
<dbReference type="Gene3D" id="3.20.20.140">
    <property type="entry name" value="Metal-dependent hydrolases"/>
    <property type="match status" value="1"/>
</dbReference>
<evidence type="ECO:0000313" key="3">
    <source>
        <dbReference type="Proteomes" id="UP000664417"/>
    </source>
</evidence>
<dbReference type="GO" id="GO:0046872">
    <property type="term" value="F:metal ion binding"/>
    <property type="evidence" value="ECO:0007669"/>
    <property type="project" value="UniProtKB-KW"/>
</dbReference>
<dbReference type="GO" id="GO:0005829">
    <property type="term" value="C:cytosol"/>
    <property type="evidence" value="ECO:0007669"/>
    <property type="project" value="TreeGrafter"/>
</dbReference>
<reference evidence="2" key="1">
    <citation type="submission" date="2021-03" db="EMBL/GenBank/DDBJ databases">
        <authorList>
            <person name="Wang G."/>
        </authorList>
    </citation>
    <scope>NUCLEOTIDE SEQUENCE</scope>
    <source>
        <strain evidence="2">KCTC 12899</strain>
    </source>
</reference>
<sequence length="266" mass="28739">MTKNAPAWAAGWIDAHCHLADPRLDETRAAVLARAAAAGITGFVQGGVDPEDWARQRRLAGPGWLLSFGLHPWFVAEADAARCDQGLHELEQQIGEAAALGELGLDFAPRFARDGFAQQHRVFGAQLQMAQRHRKPLVLHIVRAHGPALEQLARHGPRWRGIVHAFSGSREIAREYGRLGLLVSIGPAVLRPGFKKVKAALSHIPLDGLVVESDAPDGPPHLPDRATNEPDVLMRVAEVVAAAHDCDAATVLQASRTNLLRVFSGD</sequence>
<dbReference type="SUPFAM" id="SSF51556">
    <property type="entry name" value="Metallo-dependent hydrolases"/>
    <property type="match status" value="1"/>
</dbReference>
<evidence type="ECO:0000256" key="1">
    <source>
        <dbReference type="PIRSR" id="PIRSR005902-1"/>
    </source>
</evidence>
<keyword evidence="2" id="KW-0378">Hydrolase</keyword>
<protein>
    <submittedName>
        <fullName evidence="2">TatD family hydrolase</fullName>
    </submittedName>
</protein>
<keyword evidence="3" id="KW-1185">Reference proteome</keyword>
<accession>A0A8J7QPS6</accession>
<keyword evidence="1" id="KW-0479">Metal-binding</keyword>
<feature type="binding site" evidence="1">
    <location>
        <position position="16"/>
    </location>
    <ligand>
        <name>a divalent metal cation</name>
        <dbReference type="ChEBI" id="CHEBI:60240"/>
        <label>1</label>
    </ligand>
</feature>
<dbReference type="PANTHER" id="PTHR46124">
    <property type="entry name" value="D-AMINOACYL-TRNA DEACYLASE"/>
    <property type="match status" value="1"/>
</dbReference>
<dbReference type="Pfam" id="PF01026">
    <property type="entry name" value="TatD_DNase"/>
    <property type="match status" value="1"/>
</dbReference>
<dbReference type="PIRSF" id="PIRSF005902">
    <property type="entry name" value="DNase_TatD"/>
    <property type="match status" value="1"/>
</dbReference>
<dbReference type="GO" id="GO:0016788">
    <property type="term" value="F:hydrolase activity, acting on ester bonds"/>
    <property type="evidence" value="ECO:0007669"/>
    <property type="project" value="InterPro"/>
</dbReference>
<feature type="binding site" evidence="1">
    <location>
        <position position="214"/>
    </location>
    <ligand>
        <name>a divalent metal cation</name>
        <dbReference type="ChEBI" id="CHEBI:60240"/>
        <label>1</label>
    </ligand>
</feature>
<feature type="binding site" evidence="1">
    <location>
        <position position="102"/>
    </location>
    <ligand>
        <name>a divalent metal cation</name>
        <dbReference type="ChEBI" id="CHEBI:60240"/>
        <label>1</label>
    </ligand>
</feature>
<dbReference type="AlphaFoldDB" id="A0A8J7QPS6"/>
<comment type="caution">
    <text evidence="2">The sequence shown here is derived from an EMBL/GenBank/DDBJ whole genome shotgun (WGS) entry which is preliminary data.</text>
</comment>
<name>A0A8J7QPS6_9BACT</name>
<dbReference type="EMBL" id="JAFREP010000043">
    <property type="protein sequence ID" value="MBO1322820.1"/>
    <property type="molecule type" value="Genomic_DNA"/>
</dbReference>
<gene>
    <name evidence="2" type="ORF">J3U88_30415</name>
</gene>
<dbReference type="InterPro" id="IPR001130">
    <property type="entry name" value="TatD-like"/>
</dbReference>
<dbReference type="RefSeq" id="WP_207862791.1">
    <property type="nucleotide sequence ID" value="NZ_JAFREP010000043.1"/>
</dbReference>
<dbReference type="CDD" id="cd01310">
    <property type="entry name" value="TatD_DNAse"/>
    <property type="match status" value="1"/>
</dbReference>
<feature type="binding site" evidence="1">
    <location>
        <position position="140"/>
    </location>
    <ligand>
        <name>a divalent metal cation</name>
        <dbReference type="ChEBI" id="CHEBI:60240"/>
        <label>2</label>
    </ligand>
</feature>
<dbReference type="PANTHER" id="PTHR46124:SF3">
    <property type="entry name" value="HYDROLASE"/>
    <property type="match status" value="1"/>
</dbReference>
<dbReference type="InterPro" id="IPR032466">
    <property type="entry name" value="Metal_Hydrolase"/>
</dbReference>
<feature type="binding site" evidence="1">
    <location>
        <position position="18"/>
    </location>
    <ligand>
        <name>a divalent metal cation</name>
        <dbReference type="ChEBI" id="CHEBI:60240"/>
        <label>1</label>
    </ligand>
</feature>